<dbReference type="Gene3D" id="3.40.50.300">
    <property type="entry name" value="P-loop containing nucleotide triphosphate hydrolases"/>
    <property type="match status" value="1"/>
</dbReference>
<evidence type="ECO:0000313" key="3">
    <source>
        <dbReference type="Proteomes" id="UP000826300"/>
    </source>
</evidence>
<name>A0A8G0ZND3_9RHOB</name>
<feature type="region of interest" description="Disordered" evidence="1">
    <location>
        <begin position="192"/>
        <end position="231"/>
    </location>
</feature>
<reference evidence="2" key="1">
    <citation type="submission" date="2021-02" db="EMBL/GenBank/DDBJ databases">
        <title>Rhodobacter shimadae sp. nov., an aerobic anoxygenic phototrophic bacterium isolated from a hot spring.</title>
        <authorList>
            <person name="Muramatsu S."/>
            <person name="Haruta S."/>
            <person name="Hirose S."/>
            <person name="Hanada S."/>
        </authorList>
    </citation>
    <scope>NUCLEOTIDE SEQUENCE</scope>
    <source>
        <strain evidence="2">N10</strain>
    </source>
</reference>
<proteinExistence type="predicted"/>
<evidence type="ECO:0000256" key="1">
    <source>
        <dbReference type="SAM" id="MobiDB-lite"/>
    </source>
</evidence>
<sequence length="231" mass="24396">MLLPIPGQRGPQTRPLLPLPGLPGQGLARGRVHEFCGPAAVTLAAALIGQDQGPVVWIAPAWTNGRIHPPGLAAFADPGRVIFALCRRADEMLWAMEESLRSGTVPLVIADLLDPPGLTPVRRLHLAAETGAERAHNLRQPPPLGVLLTPGDGGAAGIESRWHFAPRPSDPAQAAGGRRLWQLERRRARTAPPAAWTFSREPSGGFACLPAPLASDKTPDKGSDQGPITAT</sequence>
<dbReference type="Proteomes" id="UP000826300">
    <property type="component" value="Chromosome"/>
</dbReference>
<dbReference type="KEGG" id="nsm:JO391_12160"/>
<dbReference type="InterPro" id="IPR027417">
    <property type="entry name" value="P-loop_NTPase"/>
</dbReference>
<gene>
    <name evidence="2" type="ORF">JO391_12160</name>
</gene>
<evidence type="ECO:0008006" key="4">
    <source>
        <dbReference type="Google" id="ProtNLM"/>
    </source>
</evidence>
<protein>
    <recommendedName>
        <fullName evidence="4">Protein ImuA</fullName>
    </recommendedName>
</protein>
<dbReference type="AlphaFoldDB" id="A0A8G0ZND3"/>
<keyword evidence="3" id="KW-1185">Reference proteome</keyword>
<evidence type="ECO:0000313" key="2">
    <source>
        <dbReference type="EMBL" id="QYZ68536.1"/>
    </source>
</evidence>
<accession>A0A8G0ZND3</accession>
<organism evidence="2 3">
    <name type="scientific">Neotabrizicola shimadae</name>
    <dbReference type="NCBI Taxonomy" id="2807096"/>
    <lineage>
        <taxon>Bacteria</taxon>
        <taxon>Pseudomonadati</taxon>
        <taxon>Pseudomonadota</taxon>
        <taxon>Alphaproteobacteria</taxon>
        <taxon>Rhodobacterales</taxon>
        <taxon>Paracoccaceae</taxon>
        <taxon>Neotabrizicola</taxon>
    </lineage>
</organism>
<dbReference type="EMBL" id="CP069370">
    <property type="protein sequence ID" value="QYZ68536.1"/>
    <property type="molecule type" value="Genomic_DNA"/>
</dbReference>
<dbReference type="SUPFAM" id="SSF52540">
    <property type="entry name" value="P-loop containing nucleoside triphosphate hydrolases"/>
    <property type="match status" value="1"/>
</dbReference>
<dbReference type="RefSeq" id="WP_220660759.1">
    <property type="nucleotide sequence ID" value="NZ_CP069370.1"/>
</dbReference>